<comment type="caution">
    <text evidence="1">The sequence shown here is derived from an EMBL/GenBank/DDBJ whole genome shotgun (WGS) entry which is preliminary data.</text>
</comment>
<evidence type="ECO:0000313" key="1">
    <source>
        <dbReference type="EMBL" id="NNU33423.1"/>
    </source>
</evidence>
<dbReference type="RefSeq" id="WP_175269121.1">
    <property type="nucleotide sequence ID" value="NZ_JABFCR010000010.1"/>
</dbReference>
<reference evidence="1 2" key="1">
    <citation type="submission" date="2020-05" db="EMBL/GenBank/DDBJ databases">
        <authorList>
            <person name="Khan S.A."/>
            <person name="Jeon C.O."/>
            <person name="Chun B.H."/>
        </authorList>
    </citation>
    <scope>NUCLEOTIDE SEQUENCE [LARGE SCALE GENOMIC DNA]</scope>
    <source>
        <strain evidence="1 2">S1162</strain>
    </source>
</reference>
<organism evidence="1 2">
    <name type="scientific">Mucilaginibacter humi</name>
    <dbReference type="NCBI Taxonomy" id="2732510"/>
    <lineage>
        <taxon>Bacteria</taxon>
        <taxon>Pseudomonadati</taxon>
        <taxon>Bacteroidota</taxon>
        <taxon>Sphingobacteriia</taxon>
        <taxon>Sphingobacteriales</taxon>
        <taxon>Sphingobacteriaceae</taxon>
        <taxon>Mucilaginibacter</taxon>
    </lineage>
</organism>
<sequence>MQKSGFNGLTDNRPAVPVTVANARDYRPDPTVFASRATGNITITLSIPASSGRTIKEITRVSVNTTQTRYKVPPAFIMVTHRLQLQVPVLQLPITLHLPTMLPKRLVPYQPLIIASWLSVSIF</sequence>
<dbReference type="EMBL" id="JABFCR010000010">
    <property type="protein sequence ID" value="NNU33423.1"/>
    <property type="molecule type" value="Genomic_DNA"/>
</dbReference>
<keyword evidence="2" id="KW-1185">Reference proteome</keyword>
<gene>
    <name evidence="1" type="ORF">HK413_03285</name>
</gene>
<accession>A0ABX1W1G4</accession>
<name>A0ABX1W1G4_9SPHI</name>
<evidence type="ECO:0000313" key="2">
    <source>
        <dbReference type="Proteomes" id="UP000566071"/>
    </source>
</evidence>
<dbReference type="Proteomes" id="UP000566071">
    <property type="component" value="Unassembled WGS sequence"/>
</dbReference>
<protein>
    <submittedName>
        <fullName evidence="1">Uncharacterized protein</fullName>
    </submittedName>
</protein>
<proteinExistence type="predicted"/>